<gene>
    <name evidence="2" type="ordered locus">Bphy_6142</name>
</gene>
<dbReference type="EMBL" id="CP001045">
    <property type="protein sequence ID" value="ACC75195.1"/>
    <property type="molecule type" value="Genomic_DNA"/>
</dbReference>
<reference evidence="3" key="1">
    <citation type="journal article" date="2014" name="Stand. Genomic Sci.">
        <title>Complete genome sequence of Burkholderia phymatum STM815(T), a broad host range and efficient nitrogen-fixing symbiont of Mimosa species.</title>
        <authorList>
            <person name="Moulin L."/>
            <person name="Klonowska A."/>
            <person name="Caroline B."/>
            <person name="Booth K."/>
            <person name="Vriezen J.A."/>
            <person name="Melkonian R."/>
            <person name="James E.K."/>
            <person name="Young J.P."/>
            <person name="Bena G."/>
            <person name="Hauser L."/>
            <person name="Land M."/>
            <person name="Kyrpides N."/>
            <person name="Bruce D."/>
            <person name="Chain P."/>
            <person name="Copeland A."/>
            <person name="Pitluck S."/>
            <person name="Woyke T."/>
            <person name="Lizotte-Waniewski M."/>
            <person name="Bristow J."/>
            <person name="Riley M."/>
        </authorList>
    </citation>
    <scope>NUCLEOTIDE SEQUENCE [LARGE SCALE GENOMIC DNA]</scope>
    <source>
        <strain evidence="3">DSM 17167 / CIP 108236 / LMG 21445 / STM815</strain>
        <plasmid evidence="3">Plasmid pBPHY01</plasmid>
    </source>
</reference>
<dbReference type="KEGG" id="bph:Bphy_6142"/>
<organism evidence="2 3">
    <name type="scientific">Paraburkholderia phymatum (strain DSM 17167 / CIP 108236 / LMG 21445 / STM815)</name>
    <name type="common">Burkholderia phymatum</name>
    <dbReference type="NCBI Taxonomy" id="391038"/>
    <lineage>
        <taxon>Bacteria</taxon>
        <taxon>Pseudomonadati</taxon>
        <taxon>Pseudomonadota</taxon>
        <taxon>Betaproteobacteria</taxon>
        <taxon>Burkholderiales</taxon>
        <taxon>Burkholderiaceae</taxon>
        <taxon>Paraburkholderia</taxon>
    </lineage>
</organism>
<dbReference type="HOGENOM" id="CLU_1412841_0_0_4"/>
<evidence type="ECO:0000313" key="2">
    <source>
        <dbReference type="EMBL" id="ACC75195.1"/>
    </source>
</evidence>
<protein>
    <recommendedName>
        <fullName evidence="1">DUF2169 domain-containing protein</fullName>
    </recommendedName>
</protein>
<dbReference type="InterPro" id="IPR018683">
    <property type="entry name" value="DUF2169"/>
</dbReference>
<feature type="domain" description="DUF2169" evidence="1">
    <location>
        <begin position="23"/>
        <end position="149"/>
    </location>
</feature>
<dbReference type="Pfam" id="PF09937">
    <property type="entry name" value="DUF2169"/>
    <property type="match status" value="1"/>
</dbReference>
<accession>B2JW68</accession>
<evidence type="ECO:0000259" key="1">
    <source>
        <dbReference type="Pfam" id="PF09937"/>
    </source>
</evidence>
<dbReference type="AlphaFoldDB" id="B2JW68"/>
<dbReference type="Proteomes" id="UP000001192">
    <property type="component" value="Plasmid pBPHY01"/>
</dbReference>
<evidence type="ECO:0000313" key="3">
    <source>
        <dbReference type="Proteomes" id="UP000001192"/>
    </source>
</evidence>
<geneLocation type="plasmid" evidence="2 3">
    <name>pBPHY01</name>
</geneLocation>
<proteinExistence type="predicted"/>
<keyword evidence="3" id="KW-1185">Reference proteome</keyword>
<keyword evidence="2" id="KW-0614">Plasmid</keyword>
<name>B2JW68_PARP8</name>
<sequence length="192" mass="21589">MTSLDIAGHPSGEIDARKMAEIASAYQYKPAGLGVTGRAWAPRLQNASTYDEAWLKKLWPYLPKDFDFRYWNGAPADQQISWPSSDLRLDLMNLAAPEHTFSGRLSARLPGHRAVFALRYASGATMPVTTHLDTVLIDAEEMQVMLTWRAVFPRTPEVRVCEARFETDPAAPQLRLNRDGLSTKQEAVWQTN</sequence>